<proteinExistence type="predicted"/>
<dbReference type="PANTHER" id="PTHR43392:SF2">
    <property type="entry name" value="AAA-TYPE ATPASE FAMILY PROTEIN _ ANKYRIN REPEAT FAMILY PROTEIN"/>
    <property type="match status" value="1"/>
</dbReference>
<dbReference type="PANTHER" id="PTHR43392">
    <property type="entry name" value="AAA-TYPE ATPASE FAMILY PROTEIN / ANKYRIN REPEAT FAMILY PROTEIN"/>
    <property type="match status" value="1"/>
</dbReference>
<dbReference type="Proteomes" id="UP000838412">
    <property type="component" value="Unassembled WGS sequence"/>
</dbReference>
<dbReference type="InterPro" id="IPR050773">
    <property type="entry name" value="CbxX/CfxQ_RuBisCO_ESX"/>
</dbReference>
<protein>
    <submittedName>
        <fullName evidence="1">Hypp9414 protein</fullName>
    </submittedName>
</protein>
<organism evidence="1 2">
    <name type="scientific">Branchiostoma lanceolatum</name>
    <name type="common">Common lancelet</name>
    <name type="synonym">Amphioxus lanceolatum</name>
    <dbReference type="NCBI Taxonomy" id="7740"/>
    <lineage>
        <taxon>Eukaryota</taxon>
        <taxon>Metazoa</taxon>
        <taxon>Chordata</taxon>
        <taxon>Cephalochordata</taxon>
        <taxon>Leptocardii</taxon>
        <taxon>Amphioxiformes</taxon>
        <taxon>Branchiostomatidae</taxon>
        <taxon>Branchiostoma</taxon>
    </lineage>
</organism>
<comment type="caution">
    <text evidence="1">The sequence shown here is derived from an EMBL/GenBank/DDBJ whole genome shotgun (WGS) entry which is preliminary data.</text>
</comment>
<dbReference type="SUPFAM" id="SSF52540">
    <property type="entry name" value="P-loop containing nucleoside triphosphate hydrolases"/>
    <property type="match status" value="1"/>
</dbReference>
<accession>A0A8S4MLT1</accession>
<evidence type="ECO:0000313" key="1">
    <source>
        <dbReference type="EMBL" id="CAH1276885.1"/>
    </source>
</evidence>
<dbReference type="GO" id="GO:0016887">
    <property type="term" value="F:ATP hydrolysis activity"/>
    <property type="evidence" value="ECO:0007669"/>
    <property type="project" value="TreeGrafter"/>
</dbReference>
<sequence length="333" mass="36208">MRQAVLVADGAGAEGGAAVVAEGGAADEDGAEGGAAVVAVGAAGGAADAVEDGDGGGAAEGGPEWCTCSHCSEMTRDEERICCGGYPDSCVSTLPELMSVMEDGDPIMIFASYPAEMASFLDGMKSRIAFHFNFPDFSVSELASIIRNNVGNKGLRLTNQANQDLETTIENNSTKEQRNEMNGRLARQTKDTHYVESFNNALLIYHDKRICFGKESYLLRINLTVLDWIDAISDLSSVAAKVATDLVEKYDGFPLSIITRSRNLKEKYQQLFSLYAACHHSFTTAKPLTEEDKSALDTAIKKFMQFYRQQLPTNTIPIKMHLLAAWRTMLFLS</sequence>
<name>A0A8S4MLT1_BRALA</name>
<dbReference type="AlphaFoldDB" id="A0A8S4MLT1"/>
<evidence type="ECO:0000313" key="2">
    <source>
        <dbReference type="Proteomes" id="UP000838412"/>
    </source>
</evidence>
<gene>
    <name evidence="1" type="primary">Hypp9414</name>
    <name evidence="1" type="ORF">BLAG_LOCUS25824</name>
</gene>
<dbReference type="EMBL" id="CAKMNS010000099">
    <property type="protein sequence ID" value="CAH1276885.1"/>
    <property type="molecule type" value="Genomic_DNA"/>
</dbReference>
<dbReference type="InterPro" id="IPR027417">
    <property type="entry name" value="P-loop_NTPase"/>
</dbReference>
<reference evidence="1" key="1">
    <citation type="submission" date="2022-01" db="EMBL/GenBank/DDBJ databases">
        <authorList>
            <person name="Braso-Vives M."/>
        </authorList>
    </citation>
    <scope>NUCLEOTIDE SEQUENCE</scope>
</reference>
<keyword evidence="2" id="KW-1185">Reference proteome</keyword>